<evidence type="ECO:0000313" key="2">
    <source>
        <dbReference type="Proteomes" id="UP000549394"/>
    </source>
</evidence>
<comment type="caution">
    <text evidence="1">The sequence shown here is derived from an EMBL/GenBank/DDBJ whole genome shotgun (WGS) entry which is preliminary data.</text>
</comment>
<proteinExistence type="predicted"/>
<keyword evidence="2" id="KW-1185">Reference proteome</keyword>
<organism evidence="1 2">
    <name type="scientific">Dimorphilus gyrociliatus</name>
    <dbReference type="NCBI Taxonomy" id="2664684"/>
    <lineage>
        <taxon>Eukaryota</taxon>
        <taxon>Metazoa</taxon>
        <taxon>Spiralia</taxon>
        <taxon>Lophotrochozoa</taxon>
        <taxon>Annelida</taxon>
        <taxon>Polychaeta</taxon>
        <taxon>Polychaeta incertae sedis</taxon>
        <taxon>Dinophilidae</taxon>
        <taxon>Dimorphilus</taxon>
    </lineage>
</organism>
<evidence type="ECO:0000313" key="1">
    <source>
        <dbReference type="EMBL" id="CAD5119985.1"/>
    </source>
</evidence>
<accession>A0A7I8VW81</accession>
<reference evidence="1 2" key="1">
    <citation type="submission" date="2020-08" db="EMBL/GenBank/DDBJ databases">
        <authorList>
            <person name="Hejnol A."/>
        </authorList>
    </citation>
    <scope>NUCLEOTIDE SEQUENCE [LARGE SCALE GENOMIC DNA]</scope>
</reference>
<dbReference type="AlphaFoldDB" id="A0A7I8VW81"/>
<name>A0A7I8VW81_9ANNE</name>
<protein>
    <submittedName>
        <fullName evidence="1">Uncharacterized protein</fullName>
    </submittedName>
</protein>
<dbReference type="EMBL" id="CAJFCJ010000011">
    <property type="protein sequence ID" value="CAD5119985.1"/>
    <property type="molecule type" value="Genomic_DNA"/>
</dbReference>
<dbReference type="Proteomes" id="UP000549394">
    <property type="component" value="Unassembled WGS sequence"/>
</dbReference>
<gene>
    <name evidence="1" type="ORF">DGYR_LOCUS8150</name>
</gene>
<sequence>MDCFRREKQLNARIKAQHLRTKSFHEHEDLRLQNTYKRLETFWEKTQSRIKKEKQLLVEELLTNEELKEADEALKQKELKESPRNSPSYDCQFAYPSRNKITCNIWPCRVSESYNSIGKNELLITLAKWMECLYSLLFFLGFDIDQTKPALDRFRTSLKMATSSVNTEKLISDLEARSIRRRQNSSKNKILHKQQGLAQLLVQLRKNSEKVRPDDWVVNYGMSSPKRKLTTVVLPR</sequence>